<sequence>MASHLKGVSKSTMTDHIRKELCEYKRDHMECTQNDLKI</sequence>
<proteinExistence type="predicted"/>
<evidence type="ECO:0000313" key="1">
    <source>
        <dbReference type="EMBL" id="ABI75342.1"/>
    </source>
</evidence>
<dbReference type="EMBL" id="DQ888709">
    <property type="protein sequence ID" value="ABI75342.1"/>
    <property type="molecule type" value="Genomic_DNA"/>
</dbReference>
<organism evidence="1">
    <name type="scientific">Arabidopsis thaliana</name>
    <name type="common">Mouse-ear cress</name>
    <dbReference type="NCBI Taxonomy" id="3702"/>
    <lineage>
        <taxon>Eukaryota</taxon>
        <taxon>Viridiplantae</taxon>
        <taxon>Streptophyta</taxon>
        <taxon>Embryophyta</taxon>
        <taxon>Tracheophyta</taxon>
        <taxon>Spermatophyta</taxon>
        <taxon>Magnoliopsida</taxon>
        <taxon>eudicotyledons</taxon>
        <taxon>Gunneridae</taxon>
        <taxon>Pentapetalae</taxon>
        <taxon>rosids</taxon>
        <taxon>malvids</taxon>
        <taxon>Brassicales</taxon>
        <taxon>Brassicaceae</taxon>
        <taxon>Camelineae</taxon>
        <taxon>Arabidopsis</taxon>
    </lineage>
</organism>
<dbReference type="AlphaFoldDB" id="Q06FZ2"/>
<name>Q06FZ2_ARATH</name>
<dbReference type="Gene3D" id="1.10.10.60">
    <property type="entry name" value="Homeodomain-like"/>
    <property type="match status" value="1"/>
</dbReference>
<accession>Q06FZ2</accession>
<protein>
    <submittedName>
        <fullName evidence="1">Truncated transposase</fullName>
    </submittedName>
</protein>
<reference evidence="1" key="1">
    <citation type="journal article" date="2006" name="Nucleic Acids Res.">
        <title>The proteins encoded by the pogo-like Lemi1 element bind the TIRs and subterminal repeated motifs of the Arabidopsis Emigrant MITE: consequences for the transposition mechanism of MITEs.</title>
        <authorList>
            <person name="Loot C."/>
            <person name="Santiago N."/>
            <person name="Sanz A."/>
            <person name="Casacuberta J.M."/>
        </authorList>
    </citation>
    <scope>NUCLEOTIDE SEQUENCE</scope>
</reference>